<evidence type="ECO:0000313" key="3">
    <source>
        <dbReference type="Proteomes" id="UP001403385"/>
    </source>
</evidence>
<dbReference type="InterPro" id="IPR011008">
    <property type="entry name" value="Dimeric_a/b-barrel"/>
</dbReference>
<gene>
    <name evidence="2" type="ORF">AAG747_08765</name>
</gene>
<dbReference type="Pfam" id="PF05336">
    <property type="entry name" value="rhaM"/>
    <property type="match status" value="1"/>
</dbReference>
<keyword evidence="1" id="KW-0732">Signal</keyword>
<dbReference type="InterPro" id="IPR008000">
    <property type="entry name" value="Rham/fucose_mutarotase"/>
</dbReference>
<keyword evidence="3" id="KW-1185">Reference proteome</keyword>
<organism evidence="2 3">
    <name type="scientific">Rapidithrix thailandica</name>
    <dbReference type="NCBI Taxonomy" id="413964"/>
    <lineage>
        <taxon>Bacteria</taxon>
        <taxon>Pseudomonadati</taxon>
        <taxon>Bacteroidota</taxon>
        <taxon>Cytophagia</taxon>
        <taxon>Cytophagales</taxon>
        <taxon>Flammeovirgaceae</taxon>
        <taxon>Rapidithrix</taxon>
    </lineage>
</organism>
<sequence length="149" mass="17397">MKKKLLSVSMLWVYRCIVFAFFFASCTSGNSTREPRLKEYVFTVNLVDDETKVREYLDYHRQVWPEVEESFRKAGYEQIRIYHFARSLCMIIAVREGVDLAEAGKISAAYHKKVKAWNALMDGYQEGVPGTLAGQTWVEMEEIYVFKKD</sequence>
<dbReference type="AlphaFoldDB" id="A0AAW9S6J7"/>
<dbReference type="Gene3D" id="3.30.70.100">
    <property type="match status" value="1"/>
</dbReference>
<feature type="chain" id="PRO_5043533065" evidence="1">
    <location>
        <begin position="21"/>
        <end position="149"/>
    </location>
</feature>
<dbReference type="SUPFAM" id="SSF54909">
    <property type="entry name" value="Dimeric alpha+beta barrel"/>
    <property type="match status" value="1"/>
</dbReference>
<reference evidence="2 3" key="1">
    <citation type="submission" date="2024-04" db="EMBL/GenBank/DDBJ databases">
        <title>Novel genus in family Flammeovirgaceae.</title>
        <authorList>
            <person name="Nguyen T.H."/>
            <person name="Vuong T.Q."/>
            <person name="Le H."/>
            <person name="Kim S.-G."/>
        </authorList>
    </citation>
    <scope>NUCLEOTIDE SEQUENCE [LARGE SCALE GENOMIC DNA]</scope>
    <source>
        <strain evidence="2 3">JCM 23209</strain>
    </source>
</reference>
<name>A0AAW9S6J7_9BACT</name>
<protein>
    <submittedName>
        <fullName evidence="2">L-rhamnose mutarotase</fullName>
    </submittedName>
</protein>
<dbReference type="InterPro" id="IPR052996">
    <property type="entry name" value="Carb_Metab_Mutarotase"/>
</dbReference>
<evidence type="ECO:0000313" key="2">
    <source>
        <dbReference type="EMBL" id="MEN7547999.1"/>
    </source>
</evidence>
<comment type="caution">
    <text evidence="2">The sequence shown here is derived from an EMBL/GenBank/DDBJ whole genome shotgun (WGS) entry which is preliminary data.</text>
</comment>
<dbReference type="PANTHER" id="PTHR43239:SF1">
    <property type="entry name" value="UPF0734 PROTEIN DDB_G0273871_DDB_G0273177"/>
    <property type="match status" value="1"/>
</dbReference>
<dbReference type="RefSeq" id="WP_346820781.1">
    <property type="nucleotide sequence ID" value="NZ_JBDKWZ010000004.1"/>
</dbReference>
<dbReference type="GO" id="GO:0016857">
    <property type="term" value="F:racemase and epimerase activity, acting on carbohydrates and derivatives"/>
    <property type="evidence" value="ECO:0007669"/>
    <property type="project" value="InterPro"/>
</dbReference>
<proteinExistence type="predicted"/>
<accession>A0AAW9S6J7</accession>
<feature type="signal peptide" evidence="1">
    <location>
        <begin position="1"/>
        <end position="20"/>
    </location>
</feature>
<evidence type="ECO:0000256" key="1">
    <source>
        <dbReference type="SAM" id="SignalP"/>
    </source>
</evidence>
<dbReference type="PROSITE" id="PS51257">
    <property type="entry name" value="PROKAR_LIPOPROTEIN"/>
    <property type="match status" value="1"/>
</dbReference>
<dbReference type="Proteomes" id="UP001403385">
    <property type="component" value="Unassembled WGS sequence"/>
</dbReference>
<dbReference type="EMBL" id="JBDKWZ010000004">
    <property type="protein sequence ID" value="MEN7547999.1"/>
    <property type="molecule type" value="Genomic_DNA"/>
</dbReference>
<dbReference type="PANTHER" id="PTHR43239">
    <property type="entry name" value="UPF0734 PROTEIN DDB_G0273871/DDB_G0273177"/>
    <property type="match status" value="1"/>
</dbReference>